<evidence type="ECO:0000256" key="5">
    <source>
        <dbReference type="SAM" id="MobiDB-lite"/>
    </source>
</evidence>
<evidence type="ECO:0000313" key="7">
    <source>
        <dbReference type="Proteomes" id="UP000501179"/>
    </source>
</evidence>
<feature type="region of interest" description="Disordered" evidence="5">
    <location>
        <begin position="458"/>
        <end position="486"/>
    </location>
</feature>
<gene>
    <name evidence="6" type="ORF">HA039_21060</name>
</gene>
<sequence length="889" mass="94298">MPDLPDGSTETDPFPRTALSAAELDAALTARLAEIPSWDDPDGPVRLGFAMTEPHRLALDAAQRFLARNPNNVGTHTRFGQGTTGTRRLEREAVLALGGLMRAAAVDGYLTSGANEGTLAGLRVGRNALRAAGCRRIVVLGLTLTHHSVGKAAEILGVEHRALTPGPDWVLGPALLEEAFDALEAEAESPDGALDGVGAAGGAEGGAAGGAPVGVIVVSTAGYYNTGLVDPVDRISALLGRRTARPGGLRFFHHVDAAHGGMILPFTDPGVPFDFRNRYVHSMVLDPHKSGLMPYSCGVFLCRKGLLGHGAVQAPMSGFVDETVTGSRSGAMAAALWSLVFGLAADGYVRLFRDCLRVRDELAAAVLRADPDAVVLPSPGNTVLVVGFSFDEGRLPAGLREKYRLVGNRLPWTGPDGRTTDRLFHHFYAMPHITPAHIGQFEEHLAGAAALARTGGTTALPEAPHAKPGTESSPGTVPSPGPGTVPSALKGLRGSSACLRHLVVHPPGRRDPDDHPHAYSFHTFQNRAELGEQFRTRRWGTSAATGGELLVYAPDLDRPFENELFGVVSPDAFSLEVLDRHQQKLSLVGAAHFSLFEGTGPGSPLPVVLVNFHADGRFRSAEFKYGDRWYTDEIQVFRDTIVVKVGKDARSIRRSGDDYSFSLDTSLELRVTLVDGDAPPHAVRWSEHCDPALPRRRHLLRGQYSRFPNRFFDVIAELTVGRDFRGAVPAEELLRDAAQGSPPLARSAELDLVRVLPGFAAGRLVTALTSVADGREAELTVGLGFGTDLATTLTGPPVGSPEQLTPETVVDWAERLYPLVRTLRAPDTATAAAPAAPTEPTSDTATREGVRRRGPSTAPRPSAQAQAPDAWLDADAGTGARSGLGGGAA</sequence>
<accession>A0A6G9H1Q5</accession>
<feature type="region of interest" description="Disordered" evidence="5">
    <location>
        <begin position="828"/>
        <end position="889"/>
    </location>
</feature>
<evidence type="ECO:0000256" key="4">
    <source>
        <dbReference type="PIRSR" id="PIRSR602129-50"/>
    </source>
</evidence>
<feature type="compositionally biased region" description="Low complexity" evidence="5">
    <location>
        <begin position="828"/>
        <end position="844"/>
    </location>
</feature>
<feature type="modified residue" description="N6-(pyridoxal phosphate)lysine" evidence="4">
    <location>
        <position position="289"/>
    </location>
</feature>
<evidence type="ECO:0000313" key="6">
    <source>
        <dbReference type="EMBL" id="QIQ04458.1"/>
    </source>
</evidence>
<dbReference type="Gene3D" id="3.40.640.10">
    <property type="entry name" value="Type I PLP-dependent aspartate aminotransferase-like (Major domain)"/>
    <property type="match status" value="1"/>
</dbReference>
<comment type="cofactor">
    <cofactor evidence="1 4">
        <name>pyridoxal 5'-phosphate</name>
        <dbReference type="ChEBI" id="CHEBI:597326"/>
    </cofactor>
</comment>
<dbReference type="InterPro" id="IPR002129">
    <property type="entry name" value="PyrdxlP-dep_de-COase"/>
</dbReference>
<dbReference type="Pfam" id="PF00282">
    <property type="entry name" value="Pyridoxal_deC"/>
    <property type="match status" value="1"/>
</dbReference>
<organism evidence="6 7">
    <name type="scientific">Streptomyces liangshanensis</name>
    <dbReference type="NCBI Taxonomy" id="2717324"/>
    <lineage>
        <taxon>Bacteria</taxon>
        <taxon>Bacillati</taxon>
        <taxon>Actinomycetota</taxon>
        <taxon>Actinomycetes</taxon>
        <taxon>Kitasatosporales</taxon>
        <taxon>Streptomycetaceae</taxon>
        <taxon>Streptomyces</taxon>
    </lineage>
</organism>
<evidence type="ECO:0000256" key="2">
    <source>
        <dbReference type="ARBA" id="ARBA00022898"/>
    </source>
</evidence>
<keyword evidence="3" id="KW-0456">Lyase</keyword>
<evidence type="ECO:0000256" key="3">
    <source>
        <dbReference type="ARBA" id="ARBA00023239"/>
    </source>
</evidence>
<dbReference type="PANTHER" id="PTHR42735">
    <property type="match status" value="1"/>
</dbReference>
<name>A0A6G9H1Q5_9ACTN</name>
<dbReference type="GO" id="GO:0019752">
    <property type="term" value="P:carboxylic acid metabolic process"/>
    <property type="evidence" value="ECO:0007669"/>
    <property type="project" value="InterPro"/>
</dbReference>
<dbReference type="InterPro" id="IPR015421">
    <property type="entry name" value="PyrdxlP-dep_Trfase_major"/>
</dbReference>
<dbReference type="InterPro" id="IPR015424">
    <property type="entry name" value="PyrdxlP-dep_Trfase"/>
</dbReference>
<dbReference type="Proteomes" id="UP000501179">
    <property type="component" value="Chromosome"/>
</dbReference>
<dbReference type="PANTHER" id="PTHR42735:SF6">
    <property type="entry name" value="SPHINGOSINE-1-PHOSPHATE LYASE 1"/>
    <property type="match status" value="1"/>
</dbReference>
<dbReference type="RefSeq" id="WP_167032333.1">
    <property type="nucleotide sequence ID" value="NZ_CP050177.1"/>
</dbReference>
<feature type="compositionally biased region" description="Gly residues" evidence="5">
    <location>
        <begin position="880"/>
        <end position="889"/>
    </location>
</feature>
<dbReference type="EMBL" id="CP050177">
    <property type="protein sequence ID" value="QIQ04458.1"/>
    <property type="molecule type" value="Genomic_DNA"/>
</dbReference>
<keyword evidence="7" id="KW-1185">Reference proteome</keyword>
<keyword evidence="2 4" id="KW-0663">Pyridoxal phosphate</keyword>
<dbReference type="GO" id="GO:0004058">
    <property type="term" value="F:aromatic-L-amino-acid decarboxylase activity"/>
    <property type="evidence" value="ECO:0007669"/>
    <property type="project" value="UniProtKB-ARBA"/>
</dbReference>
<reference evidence="6 7" key="1">
    <citation type="submission" date="2020-03" db="EMBL/GenBank/DDBJ databases">
        <title>A novel species.</title>
        <authorList>
            <person name="Gao J."/>
        </authorList>
    </citation>
    <scope>NUCLEOTIDE SEQUENCE [LARGE SCALE GENOMIC DNA]</scope>
    <source>
        <strain evidence="6 7">QMT-12</strain>
    </source>
</reference>
<dbReference type="GO" id="GO:0030170">
    <property type="term" value="F:pyridoxal phosphate binding"/>
    <property type="evidence" value="ECO:0007669"/>
    <property type="project" value="InterPro"/>
</dbReference>
<proteinExistence type="predicted"/>
<evidence type="ECO:0000256" key="1">
    <source>
        <dbReference type="ARBA" id="ARBA00001933"/>
    </source>
</evidence>
<dbReference type="InterPro" id="IPR050477">
    <property type="entry name" value="GrpII_AminoAcid_Decarb"/>
</dbReference>
<dbReference type="AlphaFoldDB" id="A0A6G9H1Q5"/>
<dbReference type="KEGG" id="slia:HA039_21060"/>
<dbReference type="SUPFAM" id="SSF53383">
    <property type="entry name" value="PLP-dependent transferases"/>
    <property type="match status" value="1"/>
</dbReference>
<protein>
    <submittedName>
        <fullName evidence="6">Uncharacterized protein</fullName>
    </submittedName>
</protein>